<feature type="domain" description="Xylose isomerase-like TIM barrel" evidence="1">
    <location>
        <begin position="22"/>
        <end position="245"/>
    </location>
</feature>
<evidence type="ECO:0000259" key="1">
    <source>
        <dbReference type="Pfam" id="PF01261"/>
    </source>
</evidence>
<sequence>MGTNPIALASGVLPEFGPLDLVRAASGAGFDAVGLWVEPAQWTATTTREVRAALVDAHLPVIDVEVAWLQPGSDPDLHRRIIDIGAEVGAANLLCVSSVADPGATAAWLADLCRHAEGSGLRIALEFGVFTQVRDLTAALQVLAAVDHPLRALLLDPIHVDRSGSSLDAIAALDPALVPYAQFCDAPAARPDPDDFDAVICDAIDLREQCGAGALPLERFYRALPPGLPLSLELRSKALRDGYPDPVERARAVADATRAWLARHA</sequence>
<dbReference type="InterPro" id="IPR050312">
    <property type="entry name" value="IolE/XylAMocC-like"/>
</dbReference>
<dbReference type="AlphaFoldDB" id="A0A7X1FXS8"/>
<dbReference type="InterPro" id="IPR013022">
    <property type="entry name" value="Xyl_isomerase-like_TIM-brl"/>
</dbReference>
<dbReference type="RefSeq" id="WP_185678886.1">
    <property type="nucleotide sequence ID" value="NZ_JACLAX010000006.1"/>
</dbReference>
<gene>
    <name evidence="2" type="ORF">H7F53_07535</name>
</gene>
<protein>
    <submittedName>
        <fullName evidence="2">TIM barrel protein</fullName>
    </submittedName>
</protein>
<evidence type="ECO:0000313" key="3">
    <source>
        <dbReference type="Proteomes" id="UP000551327"/>
    </source>
</evidence>
<dbReference type="EMBL" id="JACLAX010000006">
    <property type="protein sequence ID" value="MBC2668991.1"/>
    <property type="molecule type" value="Genomic_DNA"/>
</dbReference>
<dbReference type="Proteomes" id="UP000551327">
    <property type="component" value="Unassembled WGS sequence"/>
</dbReference>
<accession>A0A7X1FXS8</accession>
<comment type="caution">
    <text evidence="2">The sequence shown here is derived from an EMBL/GenBank/DDBJ whole genome shotgun (WGS) entry which is preliminary data.</text>
</comment>
<dbReference type="PANTHER" id="PTHR12110:SF48">
    <property type="entry name" value="BLL3656 PROTEIN"/>
    <property type="match status" value="1"/>
</dbReference>
<name>A0A7X1FXS8_9SPHN</name>
<dbReference type="Pfam" id="PF01261">
    <property type="entry name" value="AP_endonuc_2"/>
    <property type="match status" value="1"/>
</dbReference>
<dbReference type="Gene3D" id="3.20.20.150">
    <property type="entry name" value="Divalent-metal-dependent TIM barrel enzymes"/>
    <property type="match status" value="1"/>
</dbReference>
<dbReference type="PANTHER" id="PTHR12110">
    <property type="entry name" value="HYDROXYPYRUVATE ISOMERASE"/>
    <property type="match status" value="1"/>
</dbReference>
<evidence type="ECO:0000313" key="2">
    <source>
        <dbReference type="EMBL" id="MBC2668991.1"/>
    </source>
</evidence>
<proteinExistence type="predicted"/>
<keyword evidence="3" id="KW-1185">Reference proteome</keyword>
<reference evidence="2 3" key="1">
    <citation type="submission" date="2020-08" db="EMBL/GenBank/DDBJ databases">
        <title>The genome sequence of type strain Novosphingobium piscinae KCTC 42194.</title>
        <authorList>
            <person name="Liu Y."/>
        </authorList>
    </citation>
    <scope>NUCLEOTIDE SEQUENCE [LARGE SCALE GENOMIC DNA]</scope>
    <source>
        <strain evidence="2 3">KCTC 42194</strain>
    </source>
</reference>
<dbReference type="InterPro" id="IPR036237">
    <property type="entry name" value="Xyl_isomerase-like_sf"/>
</dbReference>
<dbReference type="SUPFAM" id="SSF51658">
    <property type="entry name" value="Xylose isomerase-like"/>
    <property type="match status" value="1"/>
</dbReference>
<organism evidence="2 3">
    <name type="scientific">Novosphingobium piscinae</name>
    <dbReference type="NCBI Taxonomy" id="1507448"/>
    <lineage>
        <taxon>Bacteria</taxon>
        <taxon>Pseudomonadati</taxon>
        <taxon>Pseudomonadota</taxon>
        <taxon>Alphaproteobacteria</taxon>
        <taxon>Sphingomonadales</taxon>
        <taxon>Sphingomonadaceae</taxon>
        <taxon>Novosphingobium</taxon>
    </lineage>
</organism>